<dbReference type="Proteomes" id="UP001341840">
    <property type="component" value="Unassembled WGS sequence"/>
</dbReference>
<dbReference type="EMBL" id="JASCZI010151165">
    <property type="protein sequence ID" value="MED6170436.1"/>
    <property type="molecule type" value="Genomic_DNA"/>
</dbReference>
<organism evidence="1 2">
    <name type="scientific">Stylosanthes scabra</name>
    <dbReference type="NCBI Taxonomy" id="79078"/>
    <lineage>
        <taxon>Eukaryota</taxon>
        <taxon>Viridiplantae</taxon>
        <taxon>Streptophyta</taxon>
        <taxon>Embryophyta</taxon>
        <taxon>Tracheophyta</taxon>
        <taxon>Spermatophyta</taxon>
        <taxon>Magnoliopsida</taxon>
        <taxon>eudicotyledons</taxon>
        <taxon>Gunneridae</taxon>
        <taxon>Pentapetalae</taxon>
        <taxon>rosids</taxon>
        <taxon>fabids</taxon>
        <taxon>Fabales</taxon>
        <taxon>Fabaceae</taxon>
        <taxon>Papilionoideae</taxon>
        <taxon>50 kb inversion clade</taxon>
        <taxon>dalbergioids sensu lato</taxon>
        <taxon>Dalbergieae</taxon>
        <taxon>Pterocarpus clade</taxon>
        <taxon>Stylosanthes</taxon>
    </lineage>
</organism>
<keyword evidence="2" id="KW-1185">Reference proteome</keyword>
<evidence type="ECO:0000313" key="1">
    <source>
        <dbReference type="EMBL" id="MED6170436.1"/>
    </source>
</evidence>
<evidence type="ECO:0000313" key="2">
    <source>
        <dbReference type="Proteomes" id="UP001341840"/>
    </source>
</evidence>
<name>A0ABU6VAW9_9FABA</name>
<protein>
    <submittedName>
        <fullName evidence="1">Uncharacterized protein</fullName>
    </submittedName>
</protein>
<comment type="caution">
    <text evidence="1">The sequence shown here is derived from an EMBL/GenBank/DDBJ whole genome shotgun (WGS) entry which is preliminary data.</text>
</comment>
<accession>A0ABU6VAW9</accession>
<sequence>MEEQVCASSGDQFRSSIGGSGMSSVGGAWNKRKKKFTAPIYNYEIYAILFPLQHNQVPRLHLSQVFHRDGSQNKAGRQRLEKQLTFEKRLQLLTGSFLASVSSSEYVRSTHLCRSFMEGNE</sequence>
<reference evidence="1 2" key="1">
    <citation type="journal article" date="2023" name="Plants (Basel)">
        <title>Bridging the Gap: Combining Genomics and Transcriptomics Approaches to Understand Stylosanthes scabra, an Orphan Legume from the Brazilian Caatinga.</title>
        <authorList>
            <person name="Ferreira-Neto J.R.C."/>
            <person name="da Silva M.D."/>
            <person name="Binneck E."/>
            <person name="de Melo N.F."/>
            <person name="da Silva R.H."/>
            <person name="de Melo A.L.T.M."/>
            <person name="Pandolfi V."/>
            <person name="Bustamante F.O."/>
            <person name="Brasileiro-Vidal A.C."/>
            <person name="Benko-Iseppon A.M."/>
        </authorList>
    </citation>
    <scope>NUCLEOTIDE SEQUENCE [LARGE SCALE GENOMIC DNA]</scope>
    <source>
        <tissue evidence="1">Leaves</tissue>
    </source>
</reference>
<proteinExistence type="predicted"/>
<gene>
    <name evidence="1" type="ORF">PIB30_030860</name>
</gene>